<dbReference type="InterPro" id="IPR045851">
    <property type="entry name" value="AMP-bd_C_sf"/>
</dbReference>
<feature type="region of interest" description="Disordered" evidence="5">
    <location>
        <begin position="1130"/>
        <end position="1151"/>
    </location>
</feature>
<dbReference type="SUPFAM" id="SSF47336">
    <property type="entry name" value="ACP-like"/>
    <property type="match status" value="2"/>
</dbReference>
<sequence>MAEVTALLRRLLPAEAAEEDTRSLVAAGVDSMSAARMVVEIQEELGVEAPLGWLSEPGGVPALADRIAAAVARAEQDAHPAAGAAAPPAPRTPGSATSPAAEGTAVAPDSSDGPRVPAREETVTARPDGSVVVRPDPGRRHEPFGLTALQEAYLVGGAPEFTADSVGCHLYREFEVDGLDPERLRAALRETVRDHDMLRAAITGGRQSVRPTTPEAAELPFRVHETTEEGRDRQVRRIRDAMAHRSQAPGTGPLYAVEVSWVPGGTSVVHLDVDALLTDGRGLELLLADWWRHYTGRPGRAVEPDAGRPSVRDCVTALLARRGTPAHRAALEHWRRRLDRLPDGPDLFDTPAGPGRRLPLTAELDAHEWRSLRRRAAWAGVSPTSLLLTVFARVLGRGSRRPFSLVLTVSERTGLPAAADGLIGPFTSNLVFPVPEEALGGGPVDEAAGEVHRLLWTDLGHTAVGGVEALRALRAAPTLPVVFTSMLDLEEADAGFAAAPGYAVSETSGVHLDHQLRLRGGRLELRWDVTETALPGARAERLFSAYVNALHLLAAQRPGEARTVRPNALQQSYYVARSGTGEPEGCHVHQSFVVRDLDLGRLTGAWLRLMAAYDVLRTTVLPDGTLRIDPEPPAHWRVPVHDADGEDAEVAPWDADADAVAGTEGAGDGAVRAGLGRPPFPLGHGPHADLRVVRRADGSAAVHLTVDLVVADARSIHLLGRELWRLYADPAAVPRPVAAAGPGCSGTPQEHREHWRRRLDALPAASPLTSGGPARREGERRPPRRIRLETRLPDWGRVKKRAAAAGVTPDALLAAAFAEALAGAEGTDAAEPFAFTVVRWPSRAEQSRPGEYTALSWLPREPDGRTVWQRAAVYQRLLAEDAEADGVPALTEQRRRAARGTGFSYPIVYTSVFDLSDLPLPPGVTAGPWSTCTPDVSLDCVSLDDGDTLTVGWDAVPGDFPDGALQRAFDAFRALCRELAADPPGDPGHRLRALQAWNDTARPFPAAGPAHTYFEEQARDRPGHIALRWRGGTLSYGALNAWANRIAWTLRDHGVGPESVVAVRTPRGPAMVAAVLGVLKAGGAYLPVDTRLPGQRVAAMLRTADATLLLTADGAPPLVAVEDVSCLPTDRTRLPDGPERRLDPPHTAGPDNTAYVIFTSGSTGEPKGVTVSHRPVHNLLHWCHRLHGFGPDDTGLCVTSLGFDLSVFDILGLLGRGAGLYIADEEQQRDPELLLDVLVREPITFWNSAPTTLNQLLPLLPRYAGRPGTDDLRLVFLSGDYTPLPLPDAVRAVFRRAKIVSLGGATEATVWSNAFTVDEVDPAWRGIPYGRPGDNARYYVLDERLQPCPPGVEGDLYIGGDCLADGYRARPALTAERFVPDPFGLVPGARMYRTGDRALWDDTGLIHFRGRADHQVKIRGFRVEPGEIEHRLRQHGAVRDAVVLARTDPSGDRRLVAYVQPSGDELPATAELRKFAAAALPEYMVPNVIARVDTFPATPNGKLDREALPWPLPEAGGRPARAQRRAGPAADPEGAARAGAGAGADGVARPTGETDAGRRGEARGEMTAGVPDADTVGVRAEEGATVTAGERDGQRAAVPARETTGEEAAVPARDGSGAAAGTETGVRLEPAARGTGVRTADAEAVEATAPGRAELREEIAALFAERLGVPSVDPAADLWDQGATSFTLAQVSTVLHERYGHRVPVSALLEDPSADAIAAHLARLLGAAEPPARDESRNSGAVRAGAGRAGSPPGEGPRSAPAQAEHEHRGTPPEGTGSRAADGPGPVDFFSALDRAAFKAAGWARRGPADPDRLLPLEPVEYEQARYERRAACREFGQSAVGREQLTRLLALLRPVRVGDRERRLYPSAGDTYAVQVYLHVRPGRVAGLEAGLYHYRPEEHALELLAEGPGPGRGGHVFYNRPLFDAAAFELYLIGQLRGIAPLYGDDSARYLAVEAGCMAQLLTTSQTETGLGLCPVGARSVERIAGPLGLDDGHRFLLSFLGGPLPPEPPAPAAPRTPEPAFRNAQPHGPTTAEPAGRAAATGSARTPTAVAVAVTGAAVRLPGADGLREFWRLLDSGRSAVGAVPADRVRTLGGGNGRPRPEGGYLGAEDGFEPELFHIAPAEARTLDPQVRMVLRAVWECLENAGHTPESLRRAARRIGVFTGVMWHDHRQTGADAHRAGGQATVAALGSDIPNRVSHFFDFRGPSVAVDTSCSSSLTALHLAVEALRRGECDAAIAAGVNAIAHPYHLDVLTDLGVVAAHPAAGAFDAGSSGWSPGEGVGAVLLRRLEAAERDHDCVRAVVEATLSGHAGRAARYGAPRPQALADSLRHLLDRAGVPPEAIGYVECAAAGAGVADAAEIEALTRVFASRAERGTVLPVGTVKPAVGHLESAAGMSQLAKVLLQFEHRRIVATPAGDGEGLFSWEGLPVRLADRPEPWTPEHPGEPLRALVNAVGATGSYAHVVLREPGAPGAPREKTDAEGGTVR</sequence>
<dbReference type="SUPFAM" id="SSF56801">
    <property type="entry name" value="Acetyl-CoA synthetase-like"/>
    <property type="match status" value="1"/>
</dbReference>
<dbReference type="InterPro" id="IPR000873">
    <property type="entry name" value="AMP-dep_synth/lig_dom"/>
</dbReference>
<dbReference type="Gene3D" id="3.30.559.10">
    <property type="entry name" value="Chloramphenicol acetyltransferase-like domain"/>
    <property type="match status" value="2"/>
</dbReference>
<dbReference type="Pfam" id="PF00881">
    <property type="entry name" value="Nitroreductase"/>
    <property type="match status" value="1"/>
</dbReference>
<dbReference type="Gene3D" id="3.30.559.30">
    <property type="entry name" value="Nonribosomal peptide synthetase, condensation domain"/>
    <property type="match status" value="2"/>
</dbReference>
<reference evidence="9" key="1">
    <citation type="journal article" date="2019" name="Int. J. Syst. Evol. Microbiol.">
        <title>The Global Catalogue of Microorganisms (GCM) 10K type strain sequencing project: providing services to taxonomists for standard genome sequencing and annotation.</title>
        <authorList>
            <consortium name="The Broad Institute Genomics Platform"/>
            <consortium name="The Broad Institute Genome Sequencing Center for Infectious Disease"/>
            <person name="Wu L."/>
            <person name="Ma J."/>
        </authorList>
    </citation>
    <scope>NUCLEOTIDE SEQUENCE [LARGE SCALE GENOMIC DNA]</scope>
    <source>
        <strain evidence="9">CCM 8479</strain>
    </source>
</reference>
<feature type="compositionally biased region" description="Low complexity" evidence="5">
    <location>
        <begin position="74"/>
        <end position="101"/>
    </location>
</feature>
<dbReference type="SUPFAM" id="SSF52777">
    <property type="entry name" value="CoA-dependent acyltransferases"/>
    <property type="match status" value="4"/>
</dbReference>
<dbReference type="Gene3D" id="2.30.38.10">
    <property type="entry name" value="Luciferase, Domain 3"/>
    <property type="match status" value="1"/>
</dbReference>
<evidence type="ECO:0000256" key="2">
    <source>
        <dbReference type="ARBA" id="ARBA00022450"/>
    </source>
</evidence>
<keyword evidence="9" id="KW-1185">Reference proteome</keyword>
<dbReference type="Pfam" id="PF13193">
    <property type="entry name" value="AMP-binding_C"/>
    <property type="match status" value="1"/>
</dbReference>
<keyword evidence="3" id="KW-0597">Phosphoprotein</keyword>
<feature type="compositionally biased region" description="Low complexity" evidence="5">
    <location>
        <begin position="2021"/>
        <end position="2046"/>
    </location>
</feature>
<dbReference type="PANTHER" id="PTHR45527:SF1">
    <property type="entry name" value="FATTY ACID SYNTHASE"/>
    <property type="match status" value="1"/>
</dbReference>
<feature type="compositionally biased region" description="Basic and acidic residues" evidence="5">
    <location>
        <begin position="774"/>
        <end position="783"/>
    </location>
</feature>
<dbReference type="Pfam" id="PF00550">
    <property type="entry name" value="PP-binding"/>
    <property type="match status" value="2"/>
</dbReference>
<feature type="region of interest" description="Disordered" evidence="5">
    <location>
        <begin position="761"/>
        <end position="783"/>
    </location>
</feature>
<dbReference type="PROSITE" id="PS52004">
    <property type="entry name" value="KS3_2"/>
    <property type="match status" value="1"/>
</dbReference>
<dbReference type="Proteomes" id="UP001596156">
    <property type="component" value="Unassembled WGS sequence"/>
</dbReference>
<dbReference type="SUPFAM" id="SSF53901">
    <property type="entry name" value="Thiolase-like"/>
    <property type="match status" value="1"/>
</dbReference>
<dbReference type="InterPro" id="IPR000415">
    <property type="entry name" value="Nitroreductase-like"/>
</dbReference>
<feature type="region of interest" description="Disordered" evidence="5">
    <location>
        <begin position="1499"/>
        <end position="1570"/>
    </location>
</feature>
<proteinExistence type="predicted"/>
<evidence type="ECO:0000313" key="9">
    <source>
        <dbReference type="Proteomes" id="UP001596156"/>
    </source>
</evidence>
<evidence type="ECO:0000313" key="8">
    <source>
        <dbReference type="EMBL" id="MFC5224462.1"/>
    </source>
</evidence>
<feature type="domain" description="Carrier" evidence="6">
    <location>
        <begin position="1"/>
        <end position="71"/>
    </location>
</feature>
<dbReference type="RefSeq" id="WP_351716378.1">
    <property type="nucleotide sequence ID" value="NZ_JBHSKL010000009.1"/>
</dbReference>
<dbReference type="Pfam" id="PF00501">
    <property type="entry name" value="AMP-binding"/>
    <property type="match status" value="1"/>
</dbReference>
<feature type="region of interest" description="Disordered" evidence="5">
    <location>
        <begin position="2470"/>
        <end position="2490"/>
    </location>
</feature>
<dbReference type="InterPro" id="IPR016039">
    <property type="entry name" value="Thiolase-like"/>
</dbReference>
<dbReference type="InterPro" id="IPR006162">
    <property type="entry name" value="Ppantetheine_attach_site"/>
</dbReference>
<dbReference type="Gene3D" id="1.10.1200.10">
    <property type="entry name" value="ACP-like"/>
    <property type="match status" value="2"/>
</dbReference>
<accession>A0ABW0D4S5</accession>
<dbReference type="InterPro" id="IPR009081">
    <property type="entry name" value="PP-bd_ACP"/>
</dbReference>
<dbReference type="InterPro" id="IPR036736">
    <property type="entry name" value="ACP-like_sf"/>
</dbReference>
<dbReference type="InterPro" id="IPR001242">
    <property type="entry name" value="Condensation_dom"/>
</dbReference>
<feature type="compositionally biased region" description="Low complexity" evidence="5">
    <location>
        <begin position="1738"/>
        <end position="1762"/>
    </location>
</feature>
<comment type="caution">
    <text evidence="8">The sequence shown here is derived from an EMBL/GenBank/DDBJ whole genome shotgun (WGS) entry which is preliminary data.</text>
</comment>
<dbReference type="Gene3D" id="3.40.50.980">
    <property type="match status" value="2"/>
</dbReference>
<dbReference type="SMART" id="SM00825">
    <property type="entry name" value="PKS_KS"/>
    <property type="match status" value="1"/>
</dbReference>
<evidence type="ECO:0000256" key="1">
    <source>
        <dbReference type="ARBA" id="ARBA00001957"/>
    </source>
</evidence>
<feature type="region of interest" description="Disordered" evidence="5">
    <location>
        <begin position="74"/>
        <end position="139"/>
    </location>
</feature>
<evidence type="ECO:0000256" key="5">
    <source>
        <dbReference type="SAM" id="MobiDB-lite"/>
    </source>
</evidence>
<protein>
    <submittedName>
        <fullName evidence="8">Amino acid adenylation domain-containing protein</fullName>
    </submittedName>
</protein>
<keyword evidence="4" id="KW-0808">Transferase</keyword>
<dbReference type="SMART" id="SM00823">
    <property type="entry name" value="PKS_PP"/>
    <property type="match status" value="1"/>
</dbReference>
<feature type="region of interest" description="Disordered" evidence="5">
    <location>
        <begin position="1728"/>
        <end position="1786"/>
    </location>
</feature>
<evidence type="ECO:0000256" key="3">
    <source>
        <dbReference type="ARBA" id="ARBA00022553"/>
    </source>
</evidence>
<dbReference type="InterPro" id="IPR029479">
    <property type="entry name" value="Nitroreductase"/>
</dbReference>
<dbReference type="PROSITE" id="PS00455">
    <property type="entry name" value="AMP_BINDING"/>
    <property type="match status" value="1"/>
</dbReference>
<feature type="compositionally biased region" description="Pro residues" evidence="5">
    <location>
        <begin position="2006"/>
        <end position="2020"/>
    </location>
</feature>
<feature type="region of interest" description="Disordered" evidence="5">
    <location>
        <begin position="2003"/>
        <end position="2046"/>
    </location>
</feature>
<dbReference type="PROSITE" id="PS50075">
    <property type="entry name" value="CARRIER"/>
    <property type="match status" value="2"/>
</dbReference>
<feature type="compositionally biased region" description="Basic and acidic residues" evidence="5">
    <location>
        <begin position="1130"/>
        <end position="1144"/>
    </location>
</feature>
<dbReference type="CDD" id="cd05930">
    <property type="entry name" value="A_NRPS"/>
    <property type="match status" value="1"/>
</dbReference>
<dbReference type="InterPro" id="IPR014031">
    <property type="entry name" value="Ketoacyl_synth_C"/>
</dbReference>
<dbReference type="Gene3D" id="3.40.47.10">
    <property type="match status" value="1"/>
</dbReference>
<dbReference type="InterPro" id="IPR020841">
    <property type="entry name" value="PKS_Beta-ketoAc_synthase_dom"/>
</dbReference>
<dbReference type="InterPro" id="IPR020806">
    <property type="entry name" value="PKS_PP-bd"/>
</dbReference>
<dbReference type="SUPFAM" id="SSF55469">
    <property type="entry name" value="FMN-dependent nitroreductase-like"/>
    <property type="match status" value="1"/>
</dbReference>
<dbReference type="InterPro" id="IPR020845">
    <property type="entry name" value="AMP-binding_CS"/>
</dbReference>
<evidence type="ECO:0000259" key="7">
    <source>
        <dbReference type="PROSITE" id="PS52004"/>
    </source>
</evidence>
<dbReference type="NCBIfam" id="TIGR01733">
    <property type="entry name" value="AA-adenyl-dom"/>
    <property type="match status" value="1"/>
</dbReference>
<dbReference type="InterPro" id="IPR010071">
    <property type="entry name" value="AA_adenyl_dom"/>
</dbReference>
<dbReference type="Gene3D" id="3.30.300.30">
    <property type="match status" value="1"/>
</dbReference>
<organism evidence="8 9">
    <name type="scientific">Streptomyces fimbriatus</name>
    <dbReference type="NCBI Taxonomy" id="68197"/>
    <lineage>
        <taxon>Bacteria</taxon>
        <taxon>Bacillati</taxon>
        <taxon>Actinomycetota</taxon>
        <taxon>Actinomycetes</taxon>
        <taxon>Kitasatosporales</taxon>
        <taxon>Streptomycetaceae</taxon>
        <taxon>Streptomyces</taxon>
    </lineage>
</organism>
<evidence type="ECO:0000256" key="4">
    <source>
        <dbReference type="ARBA" id="ARBA00022679"/>
    </source>
</evidence>
<dbReference type="InterPro" id="IPR023213">
    <property type="entry name" value="CAT-like_dom_sf"/>
</dbReference>
<dbReference type="Pfam" id="PF00109">
    <property type="entry name" value="ketoacyl-synt"/>
    <property type="match status" value="1"/>
</dbReference>
<dbReference type="InterPro" id="IPR025110">
    <property type="entry name" value="AMP-bd_C"/>
</dbReference>
<dbReference type="Pfam" id="PF02801">
    <property type="entry name" value="Ketoacyl-synt_C"/>
    <property type="match status" value="1"/>
</dbReference>
<gene>
    <name evidence="8" type="ORF">ACFPN6_07590</name>
</gene>
<dbReference type="PROSITE" id="PS00012">
    <property type="entry name" value="PHOSPHOPANTETHEINE"/>
    <property type="match status" value="1"/>
</dbReference>
<feature type="domain" description="Ketosynthase family 3 (KS3)" evidence="7">
    <location>
        <begin position="2052"/>
        <end position="2471"/>
    </location>
</feature>
<keyword evidence="2" id="KW-0596">Phosphopantetheine</keyword>
<feature type="domain" description="Carrier" evidence="6">
    <location>
        <begin position="1650"/>
        <end position="1725"/>
    </location>
</feature>
<feature type="region of interest" description="Disordered" evidence="5">
    <location>
        <begin position="1583"/>
        <end position="1625"/>
    </location>
</feature>
<feature type="compositionally biased region" description="Basic and acidic residues" evidence="5">
    <location>
        <begin position="1555"/>
        <end position="1564"/>
    </location>
</feature>
<dbReference type="PANTHER" id="PTHR45527">
    <property type="entry name" value="NONRIBOSOMAL PEPTIDE SYNTHETASE"/>
    <property type="match status" value="1"/>
</dbReference>
<comment type="cofactor">
    <cofactor evidence="1">
        <name>pantetheine 4'-phosphate</name>
        <dbReference type="ChEBI" id="CHEBI:47942"/>
    </cofactor>
</comment>
<dbReference type="InterPro" id="IPR014030">
    <property type="entry name" value="Ketoacyl_synth_N"/>
</dbReference>
<name>A0ABW0D4S5_STRFI</name>
<dbReference type="CDD" id="cd00833">
    <property type="entry name" value="PKS"/>
    <property type="match status" value="1"/>
</dbReference>
<dbReference type="Gene3D" id="3.40.109.10">
    <property type="entry name" value="NADH Oxidase"/>
    <property type="match status" value="1"/>
</dbReference>
<dbReference type="CDD" id="cd02142">
    <property type="entry name" value="McbC_SagB-like_oxidoreductase"/>
    <property type="match status" value="1"/>
</dbReference>
<evidence type="ECO:0000259" key="6">
    <source>
        <dbReference type="PROSITE" id="PS50075"/>
    </source>
</evidence>
<feature type="compositionally biased region" description="Low complexity" evidence="5">
    <location>
        <begin position="1513"/>
        <end position="1550"/>
    </location>
</feature>
<dbReference type="Pfam" id="PF00668">
    <property type="entry name" value="Condensation"/>
    <property type="match status" value="1"/>
</dbReference>
<dbReference type="EMBL" id="JBHSKL010000009">
    <property type="protein sequence ID" value="MFC5224462.1"/>
    <property type="molecule type" value="Genomic_DNA"/>
</dbReference>